<dbReference type="OrthoDB" id="9793681at2"/>
<evidence type="ECO:0000256" key="1">
    <source>
        <dbReference type="ARBA" id="ARBA00010574"/>
    </source>
</evidence>
<keyword evidence="2" id="KW-0963">Cytoplasm</keyword>
<dbReference type="GO" id="GO:0042256">
    <property type="term" value="P:cytosolic ribosome assembly"/>
    <property type="evidence" value="ECO:0007669"/>
    <property type="project" value="UniProtKB-UniRule"/>
</dbReference>
<dbReference type="AlphaFoldDB" id="A0A2S8AEW4"/>
<dbReference type="PANTHER" id="PTHR21043">
    <property type="entry name" value="IOJAP SUPERFAMILY ORTHOLOG"/>
    <property type="match status" value="1"/>
</dbReference>
<dbReference type="EMBL" id="PSZM01000026">
    <property type="protein sequence ID" value="PQL93983.1"/>
    <property type="molecule type" value="Genomic_DNA"/>
</dbReference>
<comment type="function">
    <text evidence="2">Functions as a ribosomal silencing factor. Interacts with ribosomal protein uL14 (rplN), blocking formation of intersubunit bridge B8. Prevents association of the 30S and 50S ribosomal subunits and the formation of functional ribosomes, thus repressing translation.</text>
</comment>
<comment type="caution">
    <text evidence="3">The sequence shown here is derived from an EMBL/GenBank/DDBJ whole genome shotgun (WGS) entry which is preliminary data.</text>
</comment>
<comment type="subunit">
    <text evidence="2">Interacts with ribosomal protein uL14 (rplN).</text>
</comment>
<dbReference type="GO" id="GO:0005737">
    <property type="term" value="C:cytoplasm"/>
    <property type="evidence" value="ECO:0007669"/>
    <property type="project" value="UniProtKB-SubCell"/>
</dbReference>
<dbReference type="RefSeq" id="WP_105193698.1">
    <property type="nucleotide sequence ID" value="NZ_PSZM01000026.1"/>
</dbReference>
<keyword evidence="2" id="KW-0678">Repressor</keyword>
<dbReference type="Pfam" id="PF02410">
    <property type="entry name" value="RsfS"/>
    <property type="match status" value="1"/>
</dbReference>
<dbReference type="PANTHER" id="PTHR21043:SF0">
    <property type="entry name" value="MITOCHONDRIAL ASSEMBLY OF RIBOSOMAL LARGE SUBUNIT PROTEIN 1"/>
    <property type="match status" value="1"/>
</dbReference>
<name>A0A2S8AEW4_9FLAO</name>
<comment type="subcellular location">
    <subcellularLocation>
        <location evidence="2">Cytoplasm</location>
    </subcellularLocation>
</comment>
<gene>
    <name evidence="2 3" type="primary">rsfS</name>
    <name evidence="3" type="ORF">C4S77_04145</name>
</gene>
<dbReference type="Proteomes" id="UP000238042">
    <property type="component" value="Unassembled WGS sequence"/>
</dbReference>
<dbReference type="HAMAP" id="MF_01477">
    <property type="entry name" value="Iojap_RsfS"/>
    <property type="match status" value="1"/>
</dbReference>
<sequence>MTETKIDNNTLLEYIIKGIEEVKGYDITILDFTKLENTITDYFIICTGNSNTQVSAISNSVERYVRKHIKEKPWHIEGTDNEQWVLMDYISVVLHIFQQEYREYYDLENLWGDVPITKIASEDSDDKKFNLKLN</sequence>
<dbReference type="InterPro" id="IPR004394">
    <property type="entry name" value="Iojap/RsfS/C7orf30"/>
</dbReference>
<keyword evidence="4" id="KW-1185">Reference proteome</keyword>
<proteinExistence type="inferred from homology"/>
<evidence type="ECO:0000256" key="2">
    <source>
        <dbReference type="HAMAP-Rule" id="MF_01477"/>
    </source>
</evidence>
<evidence type="ECO:0000313" key="3">
    <source>
        <dbReference type="EMBL" id="PQL93983.1"/>
    </source>
</evidence>
<dbReference type="GO" id="GO:0017148">
    <property type="term" value="P:negative regulation of translation"/>
    <property type="evidence" value="ECO:0007669"/>
    <property type="project" value="UniProtKB-UniRule"/>
</dbReference>
<dbReference type="Gene3D" id="3.30.460.10">
    <property type="entry name" value="Beta Polymerase, domain 2"/>
    <property type="match status" value="1"/>
</dbReference>
<comment type="similarity">
    <text evidence="1 2">Belongs to the Iojap/RsfS family.</text>
</comment>
<protein>
    <recommendedName>
        <fullName evidence="2">Ribosomal silencing factor RsfS</fullName>
    </recommendedName>
</protein>
<organism evidence="3 4">
    <name type="scientific">Apibacter adventoris</name>
    <dbReference type="NCBI Taxonomy" id="1679466"/>
    <lineage>
        <taxon>Bacteria</taxon>
        <taxon>Pseudomonadati</taxon>
        <taxon>Bacteroidota</taxon>
        <taxon>Flavobacteriia</taxon>
        <taxon>Flavobacteriales</taxon>
        <taxon>Weeksellaceae</taxon>
        <taxon>Apibacter</taxon>
    </lineage>
</organism>
<dbReference type="GO" id="GO:0090071">
    <property type="term" value="P:negative regulation of ribosome biogenesis"/>
    <property type="evidence" value="ECO:0007669"/>
    <property type="project" value="UniProtKB-UniRule"/>
</dbReference>
<accession>A0A2S8AEW4</accession>
<dbReference type="SUPFAM" id="SSF81301">
    <property type="entry name" value="Nucleotidyltransferase"/>
    <property type="match status" value="1"/>
</dbReference>
<dbReference type="InterPro" id="IPR043519">
    <property type="entry name" value="NT_sf"/>
</dbReference>
<reference evidence="3 4" key="1">
    <citation type="submission" date="2018-02" db="EMBL/GenBank/DDBJ databases">
        <title>Genome sequences of Apibacter spp., gut symbionts of Asian honey bees.</title>
        <authorList>
            <person name="Kwong W.K."/>
            <person name="Steele M.I."/>
            <person name="Moran N.A."/>
        </authorList>
    </citation>
    <scope>NUCLEOTIDE SEQUENCE [LARGE SCALE GENOMIC DNA]</scope>
    <source>
        <strain evidence="4">wkB301</strain>
    </source>
</reference>
<keyword evidence="2" id="KW-0810">Translation regulation</keyword>
<dbReference type="NCBIfam" id="TIGR00090">
    <property type="entry name" value="rsfS_iojap_ybeB"/>
    <property type="match status" value="1"/>
</dbReference>
<evidence type="ECO:0000313" key="4">
    <source>
        <dbReference type="Proteomes" id="UP000238042"/>
    </source>
</evidence>
<dbReference type="GO" id="GO:0043023">
    <property type="term" value="F:ribosomal large subunit binding"/>
    <property type="evidence" value="ECO:0007669"/>
    <property type="project" value="TreeGrafter"/>
</dbReference>